<sequence>MHSGTAGPGCSSGPDESLSRHYKQPFPEPLPGVDVQYVSANIIAHVTRIFLFRPRR</sequence>
<protein>
    <submittedName>
        <fullName evidence="2">Uncharacterized protein</fullName>
    </submittedName>
</protein>
<organism evidence="2 3">
    <name type="scientific">Nocardiopsis kunsanensis</name>
    <dbReference type="NCBI Taxonomy" id="141693"/>
    <lineage>
        <taxon>Bacteria</taxon>
        <taxon>Bacillati</taxon>
        <taxon>Actinomycetota</taxon>
        <taxon>Actinomycetes</taxon>
        <taxon>Streptosporangiales</taxon>
        <taxon>Nocardiopsidaceae</taxon>
        <taxon>Nocardiopsis</taxon>
    </lineage>
</organism>
<evidence type="ECO:0000313" key="2">
    <source>
        <dbReference type="EMBL" id="GHD14794.1"/>
    </source>
</evidence>
<dbReference type="EMBL" id="BMXL01000001">
    <property type="protein sequence ID" value="GHD14794.1"/>
    <property type="molecule type" value="Genomic_DNA"/>
</dbReference>
<dbReference type="AlphaFoldDB" id="A0A918X629"/>
<proteinExistence type="predicted"/>
<evidence type="ECO:0000313" key="3">
    <source>
        <dbReference type="Proteomes" id="UP000654947"/>
    </source>
</evidence>
<evidence type="ECO:0000256" key="1">
    <source>
        <dbReference type="SAM" id="MobiDB-lite"/>
    </source>
</evidence>
<keyword evidence="3" id="KW-1185">Reference proteome</keyword>
<reference evidence="2 3" key="1">
    <citation type="journal article" date="2014" name="Int. J. Syst. Evol. Microbiol.">
        <title>Complete genome sequence of Corynebacterium casei LMG S-19264T (=DSM 44701T), isolated from a smear-ripened cheese.</title>
        <authorList>
            <consortium name="US DOE Joint Genome Institute (JGI-PGF)"/>
            <person name="Walter F."/>
            <person name="Albersmeier A."/>
            <person name="Kalinowski J."/>
            <person name="Ruckert C."/>
        </authorList>
    </citation>
    <scope>NUCLEOTIDE SEQUENCE [LARGE SCALE GENOMIC DNA]</scope>
    <source>
        <strain evidence="2 3">KCTC 19473</strain>
    </source>
</reference>
<feature type="region of interest" description="Disordered" evidence="1">
    <location>
        <begin position="1"/>
        <end position="25"/>
    </location>
</feature>
<comment type="caution">
    <text evidence="2">The sequence shown here is derived from an EMBL/GenBank/DDBJ whole genome shotgun (WGS) entry which is preliminary data.</text>
</comment>
<dbReference type="Proteomes" id="UP000654947">
    <property type="component" value="Unassembled WGS sequence"/>
</dbReference>
<gene>
    <name evidence="2" type="ORF">GCM10007147_01220</name>
</gene>
<name>A0A918X629_9ACTN</name>
<accession>A0A918X629</accession>